<dbReference type="PROSITE" id="PS50212">
    <property type="entry name" value="RASGEF_NTER"/>
    <property type="match status" value="1"/>
</dbReference>
<evidence type="ECO:0008006" key="7">
    <source>
        <dbReference type="Google" id="ProtNLM"/>
    </source>
</evidence>
<dbReference type="GO" id="GO:0005085">
    <property type="term" value="F:guanyl-nucleotide exchange factor activity"/>
    <property type="evidence" value="ECO:0007669"/>
    <property type="project" value="UniProtKB-KW"/>
</dbReference>
<dbReference type="Ensembl" id="ENSNMLT00000023979.1">
    <property type="protein sequence ID" value="ENSNMLP00000021386.1"/>
    <property type="gene ID" value="ENSNMLG00000013877.1"/>
</dbReference>
<dbReference type="AlphaFoldDB" id="A0A8C6WP07"/>
<dbReference type="InterPro" id="IPR001895">
    <property type="entry name" value="RASGEF_cat_dom"/>
</dbReference>
<accession>A0A8C6WP07</accession>
<keyword evidence="1 2" id="KW-0344">Guanine-nucleotide releasing factor</keyword>
<dbReference type="Gene3D" id="1.20.870.10">
    <property type="entry name" value="Son of sevenless (SoS) protein Chain: S domain 1"/>
    <property type="match status" value="1"/>
</dbReference>
<organism evidence="5 6">
    <name type="scientific">Neogobius melanostomus</name>
    <name type="common">round goby</name>
    <dbReference type="NCBI Taxonomy" id="47308"/>
    <lineage>
        <taxon>Eukaryota</taxon>
        <taxon>Metazoa</taxon>
        <taxon>Chordata</taxon>
        <taxon>Craniata</taxon>
        <taxon>Vertebrata</taxon>
        <taxon>Euteleostomi</taxon>
        <taxon>Actinopterygii</taxon>
        <taxon>Neopterygii</taxon>
        <taxon>Teleostei</taxon>
        <taxon>Neoteleostei</taxon>
        <taxon>Acanthomorphata</taxon>
        <taxon>Gobiaria</taxon>
        <taxon>Gobiiformes</taxon>
        <taxon>Gobioidei</taxon>
        <taxon>Gobiidae</taxon>
        <taxon>Benthophilinae</taxon>
        <taxon>Neogobiini</taxon>
        <taxon>Neogobius</taxon>
    </lineage>
</organism>
<dbReference type="CDD" id="cd06224">
    <property type="entry name" value="REM"/>
    <property type="match status" value="1"/>
</dbReference>
<protein>
    <recommendedName>
        <fullName evidence="7">Ras-GEF domain-containing family member 1B</fullName>
    </recommendedName>
</protein>
<dbReference type="GO" id="GO:0005886">
    <property type="term" value="C:plasma membrane"/>
    <property type="evidence" value="ECO:0007669"/>
    <property type="project" value="TreeGrafter"/>
</dbReference>
<keyword evidence="6" id="KW-1185">Reference proteome</keyword>
<dbReference type="PANTHER" id="PTHR23113">
    <property type="entry name" value="GUANINE NUCLEOTIDE EXCHANGE FACTOR"/>
    <property type="match status" value="1"/>
</dbReference>
<evidence type="ECO:0000313" key="6">
    <source>
        <dbReference type="Proteomes" id="UP000694523"/>
    </source>
</evidence>
<name>A0A8C6WP07_9GOBI</name>
<dbReference type="CDD" id="cd00155">
    <property type="entry name" value="RasGEF"/>
    <property type="match status" value="1"/>
</dbReference>
<feature type="domain" description="Ras-GEF" evidence="3">
    <location>
        <begin position="191"/>
        <end position="434"/>
    </location>
</feature>
<sequence length="460" mass="52304">QRGSHCCSSGPPSPGLMPQTFQVSSQASYLHNGLCYHGNRLVSGPLEALIGHLLPTAEYYPDKTYVFTFLLSSRLFLQPQQLLKRLSEHSSHQGAVKGVAPKLLRLLSEWSQSFPCDFRDQRTMQRLKKLSHRLLCTDQVFRTEEQLKPFGGLIKLSVLGEYEQALGQIPAAAVERLTPRRDPPPEMSLSTPSSWAQQLTLIELERLSYVGAEEFVQVFMSRGAEDSEKSADTPSKTPFLDAYVDWFNRLSSLVATEICLPEKKKQRAQVLDFFIDAAQECLNIGNFNSLMAVMSGLSMAPVSRLRRTWNRVNTDKFHILECLMDPSCNFYNYRTALRGAKQRSRTAHSSHEKMVIPFFSLLLKDMYFLNEGCSTRLANGHINFQKCWELAKRVSEFMSWRRVECPFEKERPILQYLLTAPSGAQTVHRALTLAIALTLVTRKHVDVSFWKFLSKTVSLP</sequence>
<proteinExistence type="predicted"/>
<dbReference type="Gene3D" id="1.10.840.10">
    <property type="entry name" value="Ras guanine-nucleotide exchange factors catalytic domain"/>
    <property type="match status" value="1"/>
</dbReference>
<dbReference type="Pfam" id="PF00617">
    <property type="entry name" value="RasGEF"/>
    <property type="match status" value="1"/>
</dbReference>
<reference evidence="5" key="2">
    <citation type="submission" date="2025-09" db="UniProtKB">
        <authorList>
            <consortium name="Ensembl"/>
        </authorList>
    </citation>
    <scope>IDENTIFICATION</scope>
</reference>
<dbReference type="InterPro" id="IPR023578">
    <property type="entry name" value="Ras_GEF_dom_sf"/>
</dbReference>
<dbReference type="PROSITE" id="PS50009">
    <property type="entry name" value="RASGEF_CAT"/>
    <property type="match status" value="1"/>
</dbReference>
<dbReference type="PROSITE" id="PS00720">
    <property type="entry name" value="RASGEF"/>
    <property type="match status" value="1"/>
</dbReference>
<dbReference type="InterPro" id="IPR008937">
    <property type="entry name" value="Ras-like_GEF"/>
</dbReference>
<dbReference type="Proteomes" id="UP000694523">
    <property type="component" value="Unplaced"/>
</dbReference>
<dbReference type="GO" id="GO:0007265">
    <property type="term" value="P:Ras protein signal transduction"/>
    <property type="evidence" value="ECO:0007669"/>
    <property type="project" value="TreeGrafter"/>
</dbReference>
<dbReference type="PANTHER" id="PTHR23113:SF197">
    <property type="entry name" value="RAS-GEF DOMAIN-CONTAINING FAMILY MEMBER 1B"/>
    <property type="match status" value="1"/>
</dbReference>
<dbReference type="InterPro" id="IPR019804">
    <property type="entry name" value="Ras_G-nucl-exch_fac_CS"/>
</dbReference>
<evidence type="ECO:0000256" key="2">
    <source>
        <dbReference type="PROSITE-ProRule" id="PRU00168"/>
    </source>
</evidence>
<dbReference type="SMART" id="SM00147">
    <property type="entry name" value="RasGEF"/>
    <property type="match status" value="1"/>
</dbReference>
<dbReference type="InterPro" id="IPR000651">
    <property type="entry name" value="Ras-like_Gua-exchang_fac_N"/>
</dbReference>
<evidence type="ECO:0000256" key="1">
    <source>
        <dbReference type="ARBA" id="ARBA00022658"/>
    </source>
</evidence>
<dbReference type="SUPFAM" id="SSF48366">
    <property type="entry name" value="Ras GEF"/>
    <property type="match status" value="1"/>
</dbReference>
<dbReference type="Pfam" id="PF00618">
    <property type="entry name" value="RasGEF_N"/>
    <property type="match status" value="1"/>
</dbReference>
<dbReference type="InterPro" id="IPR036964">
    <property type="entry name" value="RASGEF_cat_dom_sf"/>
</dbReference>
<reference evidence="5" key="1">
    <citation type="submission" date="2025-08" db="UniProtKB">
        <authorList>
            <consortium name="Ensembl"/>
        </authorList>
    </citation>
    <scope>IDENTIFICATION</scope>
</reference>
<evidence type="ECO:0000313" key="5">
    <source>
        <dbReference type="Ensembl" id="ENSNMLP00000021386.1"/>
    </source>
</evidence>
<feature type="domain" description="N-terminal Ras-GEF" evidence="4">
    <location>
        <begin position="37"/>
        <end position="155"/>
    </location>
</feature>
<evidence type="ECO:0000259" key="3">
    <source>
        <dbReference type="PROSITE" id="PS50009"/>
    </source>
</evidence>
<evidence type="ECO:0000259" key="4">
    <source>
        <dbReference type="PROSITE" id="PS50212"/>
    </source>
</evidence>